<comment type="caution">
    <text evidence="2">The sequence shown here is derived from an EMBL/GenBank/DDBJ whole genome shotgun (WGS) entry which is preliminary data.</text>
</comment>
<protein>
    <submittedName>
        <fullName evidence="2">Uncharacterized protein</fullName>
    </submittedName>
</protein>
<accession>A0A438N0Q1</accession>
<dbReference type="AlphaFoldDB" id="A0A438N0Q1"/>
<evidence type="ECO:0000256" key="1">
    <source>
        <dbReference type="SAM" id="MobiDB-lite"/>
    </source>
</evidence>
<proteinExistence type="predicted"/>
<feature type="compositionally biased region" description="Acidic residues" evidence="1">
    <location>
        <begin position="379"/>
        <end position="398"/>
    </location>
</feature>
<evidence type="ECO:0000313" key="2">
    <source>
        <dbReference type="EMBL" id="RVX69309.1"/>
    </source>
</evidence>
<dbReference type="Proteomes" id="UP000288859">
    <property type="component" value="Unassembled WGS sequence"/>
</dbReference>
<feature type="region of interest" description="Disordered" evidence="1">
    <location>
        <begin position="312"/>
        <end position="402"/>
    </location>
</feature>
<feature type="compositionally biased region" description="Polar residues" evidence="1">
    <location>
        <begin position="152"/>
        <end position="177"/>
    </location>
</feature>
<gene>
    <name evidence="2" type="ORF">B0A52_06903</name>
</gene>
<feature type="compositionally biased region" description="Acidic residues" evidence="1">
    <location>
        <begin position="456"/>
        <end position="465"/>
    </location>
</feature>
<dbReference type="EMBL" id="NAJM01000030">
    <property type="protein sequence ID" value="RVX69309.1"/>
    <property type="molecule type" value="Genomic_DNA"/>
</dbReference>
<name>A0A438N0Q1_EXOME</name>
<feature type="compositionally biased region" description="Basic and acidic residues" evidence="1">
    <location>
        <begin position="137"/>
        <end position="151"/>
    </location>
</feature>
<organism evidence="2 3">
    <name type="scientific">Exophiala mesophila</name>
    <name type="common">Black yeast-like fungus</name>
    <dbReference type="NCBI Taxonomy" id="212818"/>
    <lineage>
        <taxon>Eukaryota</taxon>
        <taxon>Fungi</taxon>
        <taxon>Dikarya</taxon>
        <taxon>Ascomycota</taxon>
        <taxon>Pezizomycotina</taxon>
        <taxon>Eurotiomycetes</taxon>
        <taxon>Chaetothyriomycetidae</taxon>
        <taxon>Chaetothyriales</taxon>
        <taxon>Herpotrichiellaceae</taxon>
        <taxon>Exophiala</taxon>
    </lineage>
</organism>
<feature type="compositionally biased region" description="Polar residues" evidence="1">
    <location>
        <begin position="353"/>
        <end position="364"/>
    </location>
</feature>
<dbReference type="OrthoDB" id="5427699at2759"/>
<dbReference type="VEuPathDB" id="FungiDB:PV10_05411"/>
<evidence type="ECO:0000313" key="3">
    <source>
        <dbReference type="Proteomes" id="UP000288859"/>
    </source>
</evidence>
<feature type="region of interest" description="Disordered" evidence="1">
    <location>
        <begin position="1"/>
        <end position="61"/>
    </location>
</feature>
<feature type="compositionally biased region" description="Low complexity" evidence="1">
    <location>
        <begin position="440"/>
        <end position="449"/>
    </location>
</feature>
<feature type="compositionally biased region" description="Polar residues" evidence="1">
    <location>
        <begin position="52"/>
        <end position="61"/>
    </location>
</feature>
<reference evidence="2 3" key="1">
    <citation type="submission" date="2017-03" db="EMBL/GenBank/DDBJ databases">
        <title>Genomes of endolithic fungi from Antarctica.</title>
        <authorList>
            <person name="Coleine C."/>
            <person name="Masonjones S."/>
            <person name="Stajich J.E."/>
        </authorList>
    </citation>
    <scope>NUCLEOTIDE SEQUENCE [LARGE SCALE GENOMIC DNA]</scope>
    <source>
        <strain evidence="2 3">CCFEE 6314</strain>
    </source>
</reference>
<feature type="compositionally biased region" description="Pro residues" evidence="1">
    <location>
        <begin position="341"/>
        <end position="351"/>
    </location>
</feature>
<feature type="region of interest" description="Disordered" evidence="1">
    <location>
        <begin position="434"/>
        <end position="468"/>
    </location>
</feature>
<feature type="region of interest" description="Disordered" evidence="1">
    <location>
        <begin position="137"/>
        <end position="184"/>
    </location>
</feature>
<sequence>MAPDSPTHAFDPTPALERDLDNFSPLNQQAATPSLPDDAGGDGTFKTVRFSHPSSMPSQGRHSIATTNVPLLAQVPSASAVPKHLFTIQNPKPGVDITLYMDQCRKWNTQLREAHDSERKAWEIERTALKARITELEMSVKRGRDPKRRSSNDSYGTGQQSLRSQFPAFNTPSNGTNKGPILSDSGNLTSQPVWKGPEFTPPVTRVFSNDDDLDINHLPSISENEPLDPLVKEVSPVESVPVPIEQLDSSLDGITLKSSALTSSFNKVTSPLVHSPLQSPSARPSGTAAGLLQVDFKGLLSPLDEKLKRHAGHTPMAFNGTISTSSASSERMTPRQEKPAAPVPTKRPPLRPSENSDSYFSFTSEAVDHNNGAPPTIPEETEETDLQNDDVRDTDDDPALTGPLMLDAAARSEASNTFLEIVDAKLSVAAARRSRKDSLLSDTSPESSSNAKQPEEPAEGNEEEAPMLKIKNSMNFGSAWGGDMPGRI</sequence>
<feature type="compositionally biased region" description="Polar residues" evidence="1">
    <location>
        <begin position="320"/>
        <end position="331"/>
    </location>
</feature>